<proteinExistence type="predicted"/>
<dbReference type="EMBL" id="CM000581">
    <property type="protein sequence ID" value="EWG42558.1"/>
    <property type="molecule type" value="Genomic_DNA"/>
</dbReference>
<dbReference type="PANTHER" id="PTHR24148:SF79">
    <property type="entry name" value="HETEROKARYON INCOMPATIBILITY DOMAIN-CONTAINING PROTEIN"/>
    <property type="match status" value="1"/>
</dbReference>
<evidence type="ECO:0000313" key="2">
    <source>
        <dbReference type="EMBL" id="EWG42558.1"/>
    </source>
</evidence>
<dbReference type="EMBL" id="DS022246">
    <property type="protein sequence ID" value="EWG42558.1"/>
    <property type="molecule type" value="Genomic_DNA"/>
</dbReference>
<evidence type="ECO:0000313" key="3">
    <source>
        <dbReference type="Proteomes" id="UP000009096"/>
    </source>
</evidence>
<accession>W7LTM3</accession>
<dbReference type="RefSeq" id="XP_018748749.1">
    <property type="nucleotide sequence ID" value="XM_018892122.1"/>
</dbReference>
<dbReference type="InterPro" id="IPR010730">
    <property type="entry name" value="HET"/>
</dbReference>
<dbReference type="Pfam" id="PF26639">
    <property type="entry name" value="Het-6_barrel"/>
    <property type="match status" value="1"/>
</dbReference>
<dbReference type="PANTHER" id="PTHR24148">
    <property type="entry name" value="ANKYRIN REPEAT DOMAIN-CONTAINING PROTEIN 39 HOMOLOG-RELATED"/>
    <property type="match status" value="1"/>
</dbReference>
<protein>
    <recommendedName>
        <fullName evidence="1">Heterokaryon incompatibility domain-containing protein</fullName>
    </recommendedName>
</protein>
<evidence type="ECO:0000259" key="1">
    <source>
        <dbReference type="Pfam" id="PF06985"/>
    </source>
</evidence>
<keyword evidence="3" id="KW-1185">Reference proteome</keyword>
<gene>
    <name evidence="2" type="ORF">FVEG_04327</name>
</gene>
<sequence length="662" mass="75092">MMFNHSPLSQEAREIRVLRFACAAAGPVEDGEPISLELQHVSLNDNISYAAVSYTWGTTTSPVEIKVNGCQFKITQNLHEALRQFRRDGIESWLWIDAICIEQSNDLEKSWQIMEMREIFSRAKIVYLWLGMGTTESDLTMDFISRVGPKAQTFDIANLWNKMAIRQEIDSYIKQKFRPQETEGDMASESKLGPFFCDLLNEDALLVPSPLITGISNILQRDYWHRIWIIQELALAKEALVVVGTKSVSLELFDATFKAIWYCIRSGLRRMHPEWYGFCNSLPANLYEIKSLHIRHHLRQIPAVQPIRLVDVLWETGAAPGRPHYSATDPRDILFGLLGILTGGQARGIHVDYTKSVAEVFTILTRAMISSEGDDHASFDLDFCNPGKPTGHLPTWVPDWCEIGMWGVRTDRINHYGIHKATGRLSGRGRALSGQGDAKVLHRFGCRVDEITHVMHPPEWVQTTPYEPSELQDPDNWFRSIATFTGLGSESGPGEDYIWRTITRNTPARLTRIPPQERTSIIEGTCTLRRKILRLENIDAGSLTDQEIEFIRHGPLYSNFSSNSGALNDQQVTWFATTWRESLSRGNRNRTLFKTSKGMLGLGHVGIKVGDIVSLIWGVSSPIILRLRRDGGFYFCGDAYVDGIMQGEYLENSPVEEEFYIY</sequence>
<dbReference type="VEuPathDB" id="FungiDB:FVEG_04327"/>
<dbReference type="AlphaFoldDB" id="W7LTM3"/>
<dbReference type="Pfam" id="PF06985">
    <property type="entry name" value="HET"/>
    <property type="match status" value="1"/>
</dbReference>
<dbReference type="KEGG" id="fvr:FVEG_04327"/>
<organism evidence="2 3">
    <name type="scientific">Gibberella moniliformis (strain M3125 / FGSC 7600)</name>
    <name type="common">Maize ear and stalk rot fungus</name>
    <name type="synonym">Fusarium verticillioides</name>
    <dbReference type="NCBI Taxonomy" id="334819"/>
    <lineage>
        <taxon>Eukaryota</taxon>
        <taxon>Fungi</taxon>
        <taxon>Dikarya</taxon>
        <taxon>Ascomycota</taxon>
        <taxon>Pezizomycotina</taxon>
        <taxon>Sordariomycetes</taxon>
        <taxon>Hypocreomycetidae</taxon>
        <taxon>Hypocreales</taxon>
        <taxon>Nectriaceae</taxon>
        <taxon>Fusarium</taxon>
        <taxon>Fusarium fujikuroi species complex</taxon>
    </lineage>
</organism>
<dbReference type="OrthoDB" id="2157530at2759"/>
<name>W7LTM3_GIBM7</name>
<dbReference type="GeneID" id="30062404"/>
<dbReference type="InterPro" id="IPR052895">
    <property type="entry name" value="HetReg/Transcr_Mod"/>
</dbReference>
<reference evidence="2 3" key="1">
    <citation type="journal article" date="2010" name="Nature">
        <title>Comparative genomics reveals mobile pathogenicity chromosomes in Fusarium.</title>
        <authorList>
            <person name="Ma L.J."/>
            <person name="van der Does H.C."/>
            <person name="Borkovich K.A."/>
            <person name="Coleman J.J."/>
            <person name="Daboussi M.J."/>
            <person name="Di Pietro A."/>
            <person name="Dufresne M."/>
            <person name="Freitag M."/>
            <person name="Grabherr M."/>
            <person name="Henrissat B."/>
            <person name="Houterman P.M."/>
            <person name="Kang S."/>
            <person name="Shim W.B."/>
            <person name="Woloshuk C."/>
            <person name="Xie X."/>
            <person name="Xu J.R."/>
            <person name="Antoniw J."/>
            <person name="Baker S.E."/>
            <person name="Bluhm B.H."/>
            <person name="Breakspear A."/>
            <person name="Brown D.W."/>
            <person name="Butchko R.A."/>
            <person name="Chapman S."/>
            <person name="Coulson R."/>
            <person name="Coutinho P.M."/>
            <person name="Danchin E.G."/>
            <person name="Diener A."/>
            <person name="Gale L.R."/>
            <person name="Gardiner D.M."/>
            <person name="Goff S."/>
            <person name="Hammond-Kosack K.E."/>
            <person name="Hilburn K."/>
            <person name="Hua-Van A."/>
            <person name="Jonkers W."/>
            <person name="Kazan K."/>
            <person name="Kodira C.D."/>
            <person name="Koehrsen M."/>
            <person name="Kumar L."/>
            <person name="Lee Y.H."/>
            <person name="Li L."/>
            <person name="Manners J.M."/>
            <person name="Miranda-Saavedra D."/>
            <person name="Mukherjee M."/>
            <person name="Park G."/>
            <person name="Park J."/>
            <person name="Park S.Y."/>
            <person name="Proctor R.H."/>
            <person name="Regev A."/>
            <person name="Ruiz-Roldan M.C."/>
            <person name="Sain D."/>
            <person name="Sakthikumar S."/>
            <person name="Sykes S."/>
            <person name="Schwartz D.C."/>
            <person name="Turgeon B.G."/>
            <person name="Wapinski I."/>
            <person name="Yoder O."/>
            <person name="Young S."/>
            <person name="Zeng Q."/>
            <person name="Zhou S."/>
            <person name="Galagan J."/>
            <person name="Cuomo C.A."/>
            <person name="Kistler H.C."/>
            <person name="Rep M."/>
        </authorList>
    </citation>
    <scope>NUCLEOTIDE SEQUENCE [LARGE SCALE GENOMIC DNA]</scope>
    <source>
        <strain evidence="3">M3125 / FGSC 7600</strain>
    </source>
</reference>
<feature type="domain" description="Heterokaryon incompatibility" evidence="1">
    <location>
        <begin position="49"/>
        <end position="232"/>
    </location>
</feature>
<dbReference type="Proteomes" id="UP000009096">
    <property type="component" value="Chromosome 4"/>
</dbReference>